<protein>
    <submittedName>
        <fullName evidence="2">Uncharacterized protein</fullName>
    </submittedName>
</protein>
<feature type="region of interest" description="Disordered" evidence="1">
    <location>
        <begin position="20"/>
        <end position="67"/>
    </location>
</feature>
<dbReference type="EMBL" id="JBJUIK010000016">
    <property type="protein sequence ID" value="KAL3500231.1"/>
    <property type="molecule type" value="Genomic_DNA"/>
</dbReference>
<accession>A0ABD2Y0F6</accession>
<dbReference type="Proteomes" id="UP001630127">
    <property type="component" value="Unassembled WGS sequence"/>
</dbReference>
<reference evidence="2 3" key="1">
    <citation type="submission" date="2024-11" db="EMBL/GenBank/DDBJ databases">
        <title>A near-complete genome assembly of Cinchona calisaya.</title>
        <authorList>
            <person name="Lian D.C."/>
            <person name="Zhao X.W."/>
            <person name="Wei L."/>
        </authorList>
    </citation>
    <scope>NUCLEOTIDE SEQUENCE [LARGE SCALE GENOMIC DNA]</scope>
    <source>
        <tissue evidence="2">Nenye</tissue>
    </source>
</reference>
<name>A0ABD2Y0F6_9GENT</name>
<evidence type="ECO:0000256" key="1">
    <source>
        <dbReference type="SAM" id="MobiDB-lite"/>
    </source>
</evidence>
<evidence type="ECO:0000313" key="3">
    <source>
        <dbReference type="Proteomes" id="UP001630127"/>
    </source>
</evidence>
<organism evidence="2 3">
    <name type="scientific">Cinchona calisaya</name>
    <dbReference type="NCBI Taxonomy" id="153742"/>
    <lineage>
        <taxon>Eukaryota</taxon>
        <taxon>Viridiplantae</taxon>
        <taxon>Streptophyta</taxon>
        <taxon>Embryophyta</taxon>
        <taxon>Tracheophyta</taxon>
        <taxon>Spermatophyta</taxon>
        <taxon>Magnoliopsida</taxon>
        <taxon>eudicotyledons</taxon>
        <taxon>Gunneridae</taxon>
        <taxon>Pentapetalae</taxon>
        <taxon>asterids</taxon>
        <taxon>lamiids</taxon>
        <taxon>Gentianales</taxon>
        <taxon>Rubiaceae</taxon>
        <taxon>Cinchonoideae</taxon>
        <taxon>Cinchoneae</taxon>
        <taxon>Cinchona</taxon>
    </lineage>
</organism>
<evidence type="ECO:0000313" key="2">
    <source>
        <dbReference type="EMBL" id="KAL3500231.1"/>
    </source>
</evidence>
<dbReference type="AlphaFoldDB" id="A0ABD2Y0F6"/>
<gene>
    <name evidence="2" type="ORF">ACH5RR_039324</name>
</gene>
<proteinExistence type="predicted"/>
<sequence length="86" mass="9865">MKITPTTEKEVKNPFSTFLSQLSQPVPNPASADAFEESTTKEELDSEESESSDELEESSESEPEPAVMWMNLLRGTRLWRNVRKRF</sequence>
<keyword evidence="3" id="KW-1185">Reference proteome</keyword>
<feature type="compositionally biased region" description="Acidic residues" evidence="1">
    <location>
        <begin position="44"/>
        <end position="63"/>
    </location>
</feature>
<comment type="caution">
    <text evidence="2">The sequence shown here is derived from an EMBL/GenBank/DDBJ whole genome shotgun (WGS) entry which is preliminary data.</text>
</comment>